<reference evidence="8" key="2">
    <citation type="submission" date="2020-09" db="EMBL/GenBank/DDBJ databases">
        <authorList>
            <person name="Sun Q."/>
            <person name="Ohkuma M."/>
        </authorList>
    </citation>
    <scope>NUCLEOTIDE SEQUENCE</scope>
    <source>
        <strain evidence="8">JCM 3051</strain>
    </source>
</reference>
<evidence type="ECO:0000256" key="1">
    <source>
        <dbReference type="ARBA" id="ARBA00010648"/>
    </source>
</evidence>
<dbReference type="AlphaFoldDB" id="A0A8H9GG31"/>
<name>A0A8H9GG31_9MICO</name>
<evidence type="ECO:0008006" key="10">
    <source>
        <dbReference type="Google" id="ProtNLM"/>
    </source>
</evidence>
<dbReference type="EMBL" id="BMPT01000003">
    <property type="protein sequence ID" value="GGM16752.1"/>
    <property type="molecule type" value="Genomic_DNA"/>
</dbReference>
<dbReference type="RefSeq" id="WP_171107025.1">
    <property type="nucleotide sequence ID" value="NZ_BMPT01000003.1"/>
</dbReference>
<dbReference type="Proteomes" id="UP000655589">
    <property type="component" value="Unassembled WGS sequence"/>
</dbReference>
<keyword evidence="4" id="KW-0238">DNA-binding</keyword>
<dbReference type="Gene3D" id="2.60.40.230">
    <property type="entry name" value="Neocarzinostatin-like"/>
    <property type="match status" value="2"/>
</dbReference>
<evidence type="ECO:0000313" key="9">
    <source>
        <dbReference type="Proteomes" id="UP000655589"/>
    </source>
</evidence>
<protein>
    <recommendedName>
        <fullName evidence="10">Neocarzinostatin family protein</fullName>
    </recommendedName>
</protein>
<dbReference type="GO" id="GO:0042742">
    <property type="term" value="P:defense response to bacterium"/>
    <property type="evidence" value="ECO:0007669"/>
    <property type="project" value="UniProtKB-KW"/>
</dbReference>
<gene>
    <name evidence="8" type="ORF">GCM10010102_10520</name>
</gene>
<reference evidence="8" key="1">
    <citation type="journal article" date="2014" name="Int. J. Syst. Evol. Microbiol.">
        <title>Complete genome sequence of Corynebacterium casei LMG S-19264T (=DSM 44701T), isolated from a smear-ripened cheese.</title>
        <authorList>
            <consortium name="US DOE Joint Genome Institute (JGI-PGF)"/>
            <person name="Walter F."/>
            <person name="Albersmeier A."/>
            <person name="Kalinowski J."/>
            <person name="Ruckert C."/>
        </authorList>
    </citation>
    <scope>NUCLEOTIDE SEQUENCE</scope>
    <source>
        <strain evidence="8">JCM 3051</strain>
    </source>
</reference>
<keyword evidence="7" id="KW-0732">Signal</keyword>
<evidence type="ECO:0000256" key="5">
    <source>
        <dbReference type="ARBA" id="ARBA00023157"/>
    </source>
</evidence>
<evidence type="ECO:0000256" key="3">
    <source>
        <dbReference type="ARBA" id="ARBA00023022"/>
    </source>
</evidence>
<comment type="similarity">
    <text evidence="1">Belongs to the neocarzinostatin family.</text>
</comment>
<dbReference type="InterPro" id="IPR002186">
    <property type="entry name" value="Neocarzinostatin_fam"/>
</dbReference>
<feature type="region of interest" description="Disordered" evidence="6">
    <location>
        <begin position="23"/>
        <end position="51"/>
    </location>
</feature>
<dbReference type="InterPro" id="IPR027273">
    <property type="entry name" value="Neocarzinostatin-like"/>
</dbReference>
<evidence type="ECO:0000256" key="7">
    <source>
        <dbReference type="SAM" id="SignalP"/>
    </source>
</evidence>
<dbReference type="GO" id="GO:0003677">
    <property type="term" value="F:DNA binding"/>
    <property type="evidence" value="ECO:0007669"/>
    <property type="project" value="UniProtKB-KW"/>
</dbReference>
<evidence type="ECO:0000256" key="6">
    <source>
        <dbReference type="SAM" id="MobiDB-lite"/>
    </source>
</evidence>
<comment type="caution">
    <text evidence="8">The sequence shown here is derived from an EMBL/GenBank/DDBJ whole genome shotgun (WGS) entry which is preliminary data.</text>
</comment>
<organism evidence="8 9">
    <name type="scientific">Promicromonospora citrea</name>
    <dbReference type="NCBI Taxonomy" id="43677"/>
    <lineage>
        <taxon>Bacteria</taxon>
        <taxon>Bacillati</taxon>
        <taxon>Actinomycetota</taxon>
        <taxon>Actinomycetes</taxon>
        <taxon>Micrococcales</taxon>
        <taxon>Promicromonosporaceae</taxon>
        <taxon>Promicromonospora</taxon>
    </lineage>
</organism>
<evidence type="ECO:0000256" key="4">
    <source>
        <dbReference type="ARBA" id="ARBA00023125"/>
    </source>
</evidence>
<keyword evidence="3" id="KW-0044">Antibiotic</keyword>
<evidence type="ECO:0000313" key="8">
    <source>
        <dbReference type="EMBL" id="GGM16752.1"/>
    </source>
</evidence>
<sequence>MRRAGVLAPALLVLLALTACTSAPGPGGDPPRGSEPGASSSGGQEDAPTLTVRQSDGTWEVSGTGFAGGNQYLVQCLGGTAPGAEALDACDMTTREQVVADGEGRISATRPAKPFVHVGSVTEVDCAQDPCALAVADLADRVVAAAPAPLPGDAEPPAAPVLELSERDLDEDTGTLTVTGTGYPAGAVVRLAQCATTPDGGVDTENCLYDDGRRVVADGDGAVTARLPVEREIALVGGGSADCAEPGACVVANARTDGVRLATVGLVWERSGDA</sequence>
<proteinExistence type="inferred from homology"/>
<keyword evidence="9" id="KW-1185">Reference proteome</keyword>
<feature type="signal peptide" evidence="7">
    <location>
        <begin position="1"/>
        <end position="21"/>
    </location>
</feature>
<dbReference type="Pfam" id="PF00960">
    <property type="entry name" value="Neocarzinostat"/>
    <property type="match status" value="2"/>
</dbReference>
<evidence type="ECO:0000256" key="2">
    <source>
        <dbReference type="ARBA" id="ARBA00022529"/>
    </source>
</evidence>
<keyword evidence="2" id="KW-0929">Antimicrobial</keyword>
<dbReference type="PROSITE" id="PS51257">
    <property type="entry name" value="PROKAR_LIPOPROTEIN"/>
    <property type="match status" value="1"/>
</dbReference>
<accession>A0A8H9GG31</accession>
<keyword evidence="5" id="KW-1015">Disulfide bond</keyword>
<feature type="chain" id="PRO_5039454185" description="Neocarzinostatin family protein" evidence="7">
    <location>
        <begin position="22"/>
        <end position="274"/>
    </location>
</feature>
<dbReference type="SUPFAM" id="SSF49319">
    <property type="entry name" value="Actinoxanthin-like"/>
    <property type="match status" value="2"/>
</dbReference>